<dbReference type="Proteomes" id="UP000663843">
    <property type="component" value="Unassembled WGS sequence"/>
</dbReference>
<accession>A0A8H2WAU2</accession>
<feature type="compositionally biased region" description="Pro residues" evidence="1">
    <location>
        <begin position="853"/>
        <end position="863"/>
    </location>
</feature>
<gene>
    <name evidence="2" type="ORF">RDB_LOCUS5691</name>
</gene>
<feature type="region of interest" description="Disordered" evidence="1">
    <location>
        <begin position="1"/>
        <end position="23"/>
    </location>
</feature>
<feature type="region of interest" description="Disordered" evidence="1">
    <location>
        <begin position="300"/>
        <end position="447"/>
    </location>
</feature>
<feature type="compositionally biased region" description="Pro residues" evidence="1">
    <location>
        <begin position="1311"/>
        <end position="1333"/>
    </location>
</feature>
<feature type="region of interest" description="Disordered" evidence="1">
    <location>
        <begin position="1245"/>
        <end position="1461"/>
    </location>
</feature>
<protein>
    <submittedName>
        <fullName evidence="2">Uncharacterized protein</fullName>
    </submittedName>
</protein>
<comment type="caution">
    <text evidence="2">The sequence shown here is derived from an EMBL/GenBank/DDBJ whole genome shotgun (WGS) entry which is preliminary data.</text>
</comment>
<feature type="region of interest" description="Disordered" evidence="1">
    <location>
        <begin position="838"/>
        <end position="867"/>
    </location>
</feature>
<evidence type="ECO:0000313" key="2">
    <source>
        <dbReference type="EMBL" id="CAE6348552.1"/>
    </source>
</evidence>
<feature type="compositionally biased region" description="Basic residues" evidence="1">
    <location>
        <begin position="1349"/>
        <end position="1364"/>
    </location>
</feature>
<feature type="compositionally biased region" description="Polar residues" evidence="1">
    <location>
        <begin position="1181"/>
        <end position="1198"/>
    </location>
</feature>
<feature type="compositionally biased region" description="Polar residues" evidence="1">
    <location>
        <begin position="54"/>
        <end position="73"/>
    </location>
</feature>
<feature type="region of interest" description="Disordered" evidence="1">
    <location>
        <begin position="242"/>
        <end position="267"/>
    </location>
</feature>
<feature type="region of interest" description="Disordered" evidence="1">
    <location>
        <begin position="1181"/>
        <end position="1200"/>
    </location>
</feature>
<feature type="compositionally biased region" description="Basic and acidic residues" evidence="1">
    <location>
        <begin position="1"/>
        <end position="11"/>
    </location>
</feature>
<feature type="region of interest" description="Disordered" evidence="1">
    <location>
        <begin position="126"/>
        <end position="193"/>
    </location>
</feature>
<feature type="compositionally biased region" description="Polar residues" evidence="1">
    <location>
        <begin position="1417"/>
        <end position="1433"/>
    </location>
</feature>
<feature type="compositionally biased region" description="Basic residues" evidence="1">
    <location>
        <begin position="1435"/>
        <end position="1448"/>
    </location>
</feature>
<feature type="compositionally biased region" description="Basic and acidic residues" evidence="1">
    <location>
        <begin position="1281"/>
        <end position="1293"/>
    </location>
</feature>
<feature type="compositionally biased region" description="Low complexity" evidence="1">
    <location>
        <begin position="300"/>
        <end position="309"/>
    </location>
</feature>
<reference evidence="2" key="1">
    <citation type="submission" date="2021-01" db="EMBL/GenBank/DDBJ databases">
        <authorList>
            <person name="Kaushik A."/>
        </authorList>
    </citation>
    <scope>NUCLEOTIDE SEQUENCE</scope>
    <source>
        <strain evidence="2">AG2-2IIIB</strain>
    </source>
</reference>
<evidence type="ECO:0000256" key="1">
    <source>
        <dbReference type="SAM" id="MobiDB-lite"/>
    </source>
</evidence>
<dbReference type="PRINTS" id="PR01217">
    <property type="entry name" value="PRICHEXTENSN"/>
</dbReference>
<feature type="compositionally biased region" description="Low complexity" evidence="1">
    <location>
        <begin position="127"/>
        <end position="151"/>
    </location>
</feature>
<feature type="region of interest" description="Disordered" evidence="1">
    <location>
        <begin position="905"/>
        <end position="928"/>
    </location>
</feature>
<sequence length="1461" mass="157792">MYTPARRRDSVSEPVQKFTPSKRGQAALDALALGYDVQLPEYSFALLPRTSVSEQALSSRSTVEQLPRSTSLGDSHGRTGSVPKQHRHNGSDFADNKRFVGQVQSPDSDGRRSSINEDWILDFSTPQSSVATSADTSSRASTSSYQPSTSQYVLDNPRRTRRSEDSAHRESLGISIPTSHTPRSMADISYQSSPVRHHSIVTHQTPGHLASRSQSQHKANTLIPAVSATYDHEGFGRLPGTRLATRSNPRPAPLQSMAPLPEASSMERSLDAYFSPRNDEYQMNIQQLGGSAQYARIHSGISGTHSSHGQPYGPRPQPLKSPAWNASGARRSPVDRVTRQPPEDGGFYGDFGPPRPHHHHSSSEPPVPFTGTHRNSRPQAGSQRPQLTPSSMVSPLPPYDASTISGRYVPNRPSLRVSTQPIPGSSIQPLRSAPLPSTSTSSRTTPLFHDDDEAFKVHPERAAVSRVETLLMLSSCQAEAQLARSGGIIRHPTMDILPSGHDHPGYLALGPQMGPRNYQTLAHPNLLGLIDTKAQVPQEAPRDVGFKSGTVILSQERSPTNRRPRQRSGSMGPSFSSSPQRPRQNNSLHRHRQRSASVIVQGLSPDAVKKLRMYEQLKYQDKGKPESLRAIVGCTAKYRVYGVRARKNTTSNSFKAPVSPTQIPLPPSPILTPITLGDATSFRTLSPHKVPLPVSPPQSPTLCTGANRSSPVVSSLISSDSFMRYRASQGIESPRPIRNRQNTISGRVIPTLRLISSPGQEDPQSETDDSPTDHAEASDLATTPSEGRASLKPERLKVDPQLERILIPTPPPAFWSPPHSAVVRTSAPLPLLPAANLSPSGPVPTTRTASAPPLRPMSVPPSGDPLRVGDSDDVRRVWSCQPATAELPPVKSFAGDWRQSMVIELSDEEEEEEEEEESTDTDFSELEDEEVDHCEVLDVGEVVVEGGMIALPESKPSAINDARMDVTSQVKPVGNRAMNKGITSSGVGSGVDAVEAVQHAIVKLALDNAEAAQSRRTLQTRAKRPAAPVRAGSVMAAYPPANQAFMRHSFDSERLRDLKPPHTLPNQYLGLTSRAYRAPNLAVYPHTPTNLALESLRSGLELRAAASVSAVEEAVRARSASPSFPLQDGQPLAPRPNLGFVLPPRLQRLQSMHPRATPSLPTPHLEIPTLPSPRLDIPTLQQRRSSYESPRQPASPTVTLYPGTLSIPPYSVLPRQYRTAPLVHERNLLVPNVGAPQVEKATIVSRAPEASKSLNKSQLPNIVVDNKPVPPAPATAPLSRNHGENRRQTRRSAEAVLSSSKDPKVALVAPTPAPVPPTPAPPAPPATLAPEPTPGANTASQAVASSPKPKQKGTRRRWVKHRKSPASEQTKTTTPVPVSVPSTPVVPAPKPSERTSTPNKASAPPPKKPLTPKPKNDSASTPSPAPKDSSNSTPKPKRKHKPLKKYKSTKPGAAPAPTVPS</sequence>
<feature type="compositionally biased region" description="Low complexity" evidence="1">
    <location>
        <begin position="429"/>
        <end position="447"/>
    </location>
</feature>
<feature type="compositionally biased region" description="Pro residues" evidence="1">
    <location>
        <begin position="1403"/>
        <end position="1412"/>
    </location>
</feature>
<feature type="compositionally biased region" description="Low complexity" evidence="1">
    <location>
        <begin position="1370"/>
        <end position="1383"/>
    </location>
</feature>
<evidence type="ECO:0000313" key="3">
    <source>
        <dbReference type="Proteomes" id="UP000663843"/>
    </source>
</evidence>
<feature type="region of interest" description="Disordered" evidence="1">
    <location>
        <begin position="728"/>
        <end position="797"/>
    </location>
</feature>
<dbReference type="EMBL" id="CAJMWT010000698">
    <property type="protein sequence ID" value="CAE6348552.1"/>
    <property type="molecule type" value="Genomic_DNA"/>
</dbReference>
<feature type="compositionally biased region" description="Polar residues" evidence="1">
    <location>
        <begin position="1335"/>
        <end position="1344"/>
    </location>
</feature>
<feature type="compositionally biased region" description="Polar residues" evidence="1">
    <location>
        <begin position="416"/>
        <end position="428"/>
    </location>
</feature>
<feature type="compositionally biased region" description="Basic and acidic residues" evidence="1">
    <location>
        <begin position="332"/>
        <end position="342"/>
    </location>
</feature>
<feature type="compositionally biased region" description="Basic and acidic residues" evidence="1">
    <location>
        <begin position="156"/>
        <end position="171"/>
    </location>
</feature>
<name>A0A8H2WAU2_9AGAM</name>
<feature type="region of interest" description="Disordered" evidence="1">
    <location>
        <begin position="54"/>
        <end position="114"/>
    </location>
</feature>
<organism evidence="2 3">
    <name type="scientific">Rhizoctonia solani</name>
    <dbReference type="NCBI Taxonomy" id="456999"/>
    <lineage>
        <taxon>Eukaryota</taxon>
        <taxon>Fungi</taxon>
        <taxon>Dikarya</taxon>
        <taxon>Basidiomycota</taxon>
        <taxon>Agaricomycotina</taxon>
        <taxon>Agaricomycetes</taxon>
        <taxon>Cantharellales</taxon>
        <taxon>Ceratobasidiaceae</taxon>
        <taxon>Rhizoctonia</taxon>
    </lineage>
</organism>
<feature type="compositionally biased region" description="Polar residues" evidence="1">
    <location>
        <begin position="377"/>
        <end position="393"/>
    </location>
</feature>
<feature type="region of interest" description="Disordered" evidence="1">
    <location>
        <begin position="1154"/>
        <end position="1176"/>
    </location>
</feature>
<proteinExistence type="predicted"/>
<feature type="region of interest" description="Disordered" evidence="1">
    <location>
        <begin position="538"/>
        <end position="599"/>
    </location>
</feature>
<feature type="compositionally biased region" description="Low complexity" evidence="1">
    <location>
        <begin position="568"/>
        <end position="584"/>
    </location>
</feature>